<dbReference type="RefSeq" id="WP_138986737.1">
    <property type="nucleotide sequence ID" value="NZ_CP043869.1"/>
</dbReference>
<reference evidence="2 3" key="1">
    <citation type="journal article" date="2019" name="Biochem. Eng. J.">
        <title>Metabolic engineering of the marine bacteria Neptunomonas concharum for the production of acetoin and meso-2,3-butanediol from acetate.</title>
        <authorList>
            <person name="Li W."/>
            <person name="Pu N."/>
            <person name="Liu C.-X."/>
            <person name="Yuan Q.-P."/>
            <person name="Li Z.-J."/>
        </authorList>
    </citation>
    <scope>NUCLEOTIDE SEQUENCE [LARGE SCALE GENOMIC DNA]</scope>
    <source>
        <strain evidence="2 3">JCM17730</strain>
    </source>
</reference>
<keyword evidence="1" id="KW-0812">Transmembrane</keyword>
<keyword evidence="1" id="KW-1133">Transmembrane helix</keyword>
<keyword evidence="1" id="KW-0472">Membrane</keyword>
<evidence type="ECO:0000313" key="2">
    <source>
        <dbReference type="EMBL" id="QEQ97623.1"/>
    </source>
</evidence>
<dbReference type="Proteomes" id="UP000324760">
    <property type="component" value="Chromosome"/>
</dbReference>
<name>A0A5P1RDD7_9GAMM</name>
<keyword evidence="3" id="KW-1185">Reference proteome</keyword>
<feature type="transmembrane region" description="Helical" evidence="1">
    <location>
        <begin position="144"/>
        <end position="165"/>
    </location>
</feature>
<dbReference type="KEGG" id="ncu:F0U83_13330"/>
<protein>
    <submittedName>
        <fullName evidence="2">Uncharacterized protein</fullName>
    </submittedName>
</protein>
<gene>
    <name evidence="2" type="ORF">F0U83_13330</name>
</gene>
<accession>A0A5P1RDD7</accession>
<evidence type="ECO:0000256" key="1">
    <source>
        <dbReference type="SAM" id="Phobius"/>
    </source>
</evidence>
<sequence>MKALLEPFFLIPLVMFLIKPFPDFMSFPEKERINYHYFNIIEPGRIGKQFNGGGVAFYKLDNEKILMETYYVYKSGLGSKIFDIKKPVRVGWYSSCMLAANFMFSDDCGMVVSLGEEGKEYLTYEQSRSIYLKRSALDNFIDTYFMLLIAFFFLVLRIFFGLSLLKM</sequence>
<proteinExistence type="predicted"/>
<dbReference type="AlphaFoldDB" id="A0A5P1RDD7"/>
<dbReference type="EMBL" id="CP043869">
    <property type="protein sequence ID" value="QEQ97623.1"/>
    <property type="molecule type" value="Genomic_DNA"/>
</dbReference>
<organism evidence="2 3">
    <name type="scientific">Neptunomonas concharum</name>
    <dbReference type="NCBI Taxonomy" id="1031538"/>
    <lineage>
        <taxon>Bacteria</taxon>
        <taxon>Pseudomonadati</taxon>
        <taxon>Pseudomonadota</taxon>
        <taxon>Gammaproteobacteria</taxon>
        <taxon>Oceanospirillales</taxon>
        <taxon>Oceanospirillaceae</taxon>
        <taxon>Neptunomonas</taxon>
    </lineage>
</organism>
<evidence type="ECO:0000313" key="3">
    <source>
        <dbReference type="Proteomes" id="UP000324760"/>
    </source>
</evidence>